<dbReference type="Pfam" id="PF03928">
    <property type="entry name" value="HbpS-like"/>
    <property type="match status" value="1"/>
</dbReference>
<dbReference type="InterPro" id="IPR029499">
    <property type="entry name" value="PduO-typ"/>
</dbReference>
<dbReference type="Gene3D" id="1.20.1200.10">
    <property type="entry name" value="Cobalamin adenosyltransferase-like"/>
    <property type="match status" value="1"/>
</dbReference>
<dbReference type="PANTHER" id="PTHR12213">
    <property type="entry name" value="CORRINOID ADENOSYLTRANSFERASE"/>
    <property type="match status" value="1"/>
</dbReference>
<keyword evidence="6 15" id="KW-0808">Transferase</keyword>
<evidence type="ECO:0000256" key="9">
    <source>
        <dbReference type="ARBA" id="ARBA00031529"/>
    </source>
</evidence>
<keyword evidence="16" id="KW-1185">Reference proteome</keyword>
<keyword evidence="8" id="KW-0067">ATP-binding</keyword>
<dbReference type="InterPro" id="IPR016030">
    <property type="entry name" value="CblAdoTrfase-like"/>
</dbReference>
<keyword evidence="7" id="KW-0547">Nucleotide-binding</keyword>
<dbReference type="GO" id="GO:0009236">
    <property type="term" value="P:cobalamin biosynthetic process"/>
    <property type="evidence" value="ECO:0007669"/>
    <property type="project" value="UniProtKB-KW"/>
</dbReference>
<dbReference type="SUPFAM" id="SSF89028">
    <property type="entry name" value="Cobalamin adenosyltransferase-like"/>
    <property type="match status" value="1"/>
</dbReference>
<comment type="caution">
    <text evidence="15">The sequence shown here is derived from an EMBL/GenBank/DDBJ whole genome shotgun (WGS) entry which is preliminary data.</text>
</comment>
<evidence type="ECO:0000256" key="2">
    <source>
        <dbReference type="ARBA" id="ARBA00007487"/>
    </source>
</evidence>
<dbReference type="GO" id="GO:0005524">
    <property type="term" value="F:ATP binding"/>
    <property type="evidence" value="ECO:0007669"/>
    <property type="project" value="UniProtKB-KW"/>
</dbReference>
<evidence type="ECO:0000256" key="3">
    <source>
        <dbReference type="ARBA" id="ARBA00012454"/>
    </source>
</evidence>
<dbReference type="InterPro" id="IPR036451">
    <property type="entry name" value="CblAdoTrfase-like_sf"/>
</dbReference>
<evidence type="ECO:0000256" key="11">
    <source>
        <dbReference type="ARBA" id="ARBA00033354"/>
    </source>
</evidence>
<dbReference type="Pfam" id="PF01923">
    <property type="entry name" value="Cob_adeno_trans"/>
    <property type="match status" value="1"/>
</dbReference>
<dbReference type="RefSeq" id="WP_034440894.1">
    <property type="nucleotide sequence ID" value="NZ_CAACYI010000001.1"/>
</dbReference>
<evidence type="ECO:0000256" key="10">
    <source>
        <dbReference type="ARBA" id="ARBA00033334"/>
    </source>
</evidence>
<protein>
    <recommendedName>
        <fullName evidence="4">Corrinoid adenosyltransferase</fullName>
        <ecNumber evidence="3">2.5.1.17</ecNumber>
    </recommendedName>
    <alternativeName>
        <fullName evidence="9">Cob(II)alamin adenosyltransferase</fullName>
    </alternativeName>
    <alternativeName>
        <fullName evidence="11">Cob(II)yrinic acid a,c-diamide adenosyltransferase</fullName>
    </alternativeName>
    <alternativeName>
        <fullName evidence="10">Cobinamide/cobalamin adenosyltransferase</fullName>
    </alternativeName>
</protein>
<dbReference type="NCBIfam" id="TIGR00636">
    <property type="entry name" value="PduO_Nterm"/>
    <property type="match status" value="1"/>
</dbReference>
<evidence type="ECO:0000256" key="6">
    <source>
        <dbReference type="ARBA" id="ARBA00022679"/>
    </source>
</evidence>
<accession>A0A8H2QYZ5</accession>
<dbReference type="SUPFAM" id="SSF143744">
    <property type="entry name" value="GlcG-like"/>
    <property type="match status" value="1"/>
</dbReference>
<evidence type="ECO:0000256" key="13">
    <source>
        <dbReference type="ARBA" id="ARBA00048692"/>
    </source>
</evidence>
<dbReference type="PANTHER" id="PTHR12213:SF0">
    <property type="entry name" value="CORRINOID ADENOSYLTRANSFERASE MMAB"/>
    <property type="match status" value="1"/>
</dbReference>
<comment type="catalytic activity">
    <reaction evidence="12">
        <text>2 cob(II)yrinate a,c diamide + reduced [electron-transfer flavoprotein] + 2 ATP = 2 adenosylcob(III)yrinate a,c-diamide + 2 triphosphate + oxidized [electron-transfer flavoprotein] + 3 H(+)</text>
        <dbReference type="Rhea" id="RHEA:11528"/>
        <dbReference type="Rhea" id="RHEA-COMP:10685"/>
        <dbReference type="Rhea" id="RHEA-COMP:10686"/>
        <dbReference type="ChEBI" id="CHEBI:15378"/>
        <dbReference type="ChEBI" id="CHEBI:18036"/>
        <dbReference type="ChEBI" id="CHEBI:30616"/>
        <dbReference type="ChEBI" id="CHEBI:57692"/>
        <dbReference type="ChEBI" id="CHEBI:58307"/>
        <dbReference type="ChEBI" id="CHEBI:58503"/>
        <dbReference type="ChEBI" id="CHEBI:58537"/>
        <dbReference type="EC" id="2.5.1.17"/>
    </reaction>
</comment>
<organism evidence="15 16">
    <name type="scientific">Urinicoccus massiliensis</name>
    <dbReference type="NCBI Taxonomy" id="1723382"/>
    <lineage>
        <taxon>Bacteria</taxon>
        <taxon>Bacillati</taxon>
        <taxon>Bacillota</taxon>
        <taxon>Tissierellia</taxon>
        <taxon>Tissierellales</taxon>
        <taxon>Peptoniphilaceae</taxon>
        <taxon>Urinicoccus</taxon>
    </lineage>
</organism>
<evidence type="ECO:0000313" key="15">
    <source>
        <dbReference type="EMBL" id="VFB17264.1"/>
    </source>
</evidence>
<reference evidence="15 16" key="1">
    <citation type="submission" date="2019-02" db="EMBL/GenBank/DDBJ databases">
        <authorList>
            <consortium name="Pathogen Informatics"/>
        </authorList>
    </citation>
    <scope>NUCLEOTIDE SEQUENCE [LARGE SCALE GENOMIC DNA]</scope>
    <source>
        <strain evidence="15 16">3012STDY7089603</strain>
    </source>
</reference>
<evidence type="ECO:0000256" key="12">
    <source>
        <dbReference type="ARBA" id="ARBA00048555"/>
    </source>
</evidence>
<proteinExistence type="inferred from homology"/>
<comment type="pathway">
    <text evidence="1">Cofactor biosynthesis; adenosylcobalamin biosynthesis; adenosylcobalamin from cob(II)yrinate a,c-diamide: step 2/7.</text>
</comment>
<feature type="domain" description="Cobalamin adenosyltransferase-like" evidence="14">
    <location>
        <begin position="4"/>
        <end position="168"/>
    </location>
</feature>
<dbReference type="EC" id="2.5.1.17" evidence="3"/>
<dbReference type="EMBL" id="CAACYI010000001">
    <property type="protein sequence ID" value="VFB17264.1"/>
    <property type="molecule type" value="Genomic_DNA"/>
</dbReference>
<comment type="catalytic activity">
    <reaction evidence="13">
        <text>2 cob(II)alamin + reduced [electron-transfer flavoprotein] + 2 ATP = 2 adenosylcob(III)alamin + 2 triphosphate + oxidized [electron-transfer flavoprotein] + 3 H(+)</text>
        <dbReference type="Rhea" id="RHEA:28671"/>
        <dbReference type="Rhea" id="RHEA-COMP:10685"/>
        <dbReference type="Rhea" id="RHEA-COMP:10686"/>
        <dbReference type="ChEBI" id="CHEBI:15378"/>
        <dbReference type="ChEBI" id="CHEBI:16304"/>
        <dbReference type="ChEBI" id="CHEBI:18036"/>
        <dbReference type="ChEBI" id="CHEBI:18408"/>
        <dbReference type="ChEBI" id="CHEBI:30616"/>
        <dbReference type="ChEBI" id="CHEBI:57692"/>
        <dbReference type="ChEBI" id="CHEBI:58307"/>
        <dbReference type="EC" id="2.5.1.17"/>
    </reaction>
</comment>
<keyword evidence="5" id="KW-0169">Cobalamin biosynthesis</keyword>
<comment type="similarity">
    <text evidence="2">Belongs to the Cob(I)alamin adenosyltransferase family.</text>
</comment>
<dbReference type="InterPro" id="IPR005624">
    <property type="entry name" value="PduO/GlcC-like"/>
</dbReference>
<dbReference type="Proteomes" id="UP000377798">
    <property type="component" value="Unassembled WGS sequence"/>
</dbReference>
<evidence type="ECO:0000256" key="5">
    <source>
        <dbReference type="ARBA" id="ARBA00022573"/>
    </source>
</evidence>
<dbReference type="GO" id="GO:0008817">
    <property type="term" value="F:corrinoid adenosyltransferase activity"/>
    <property type="evidence" value="ECO:0007669"/>
    <property type="project" value="UniProtKB-EC"/>
</dbReference>
<sequence>MGKVYTRSGDDGTTSLYGGSRIGKDSLRVGAYGNIDSANVSIGLAKAHISNSIYRDLLEVCQLKLFEIAAEVSSDEKGKKKLQGRIKEKDIAFLEEAIDVLSKDLQEQNFFSIPGHSKTSSFLHLARVDVRRGERGLVELSRTEEVSGYNLKYLNRLSDLLFVLSRVVDEKQEGQYQDRTGTSKVSMARAIEQACFEKAKEISVPMAVAVTDEKGQVISFGVMDDTLEISYDLAKDKAYTAAVLRTETEKLKDLTGPQGSFYGLERKDRIVVFGGGVPLFQEGKLIGAIGVSGGSVEEDVLVVKAGEKAFMKGDRL</sequence>
<evidence type="ECO:0000313" key="16">
    <source>
        <dbReference type="Proteomes" id="UP000377798"/>
    </source>
</evidence>
<evidence type="ECO:0000259" key="14">
    <source>
        <dbReference type="Pfam" id="PF01923"/>
    </source>
</evidence>
<evidence type="ECO:0000256" key="4">
    <source>
        <dbReference type="ARBA" id="ARBA00020963"/>
    </source>
</evidence>
<gene>
    <name evidence="15" type="primary">yvqK_2</name>
    <name evidence="15" type="ORF">NCTC13150_01851</name>
</gene>
<dbReference type="Gene3D" id="3.30.450.150">
    <property type="entry name" value="Haem-degrading domain"/>
    <property type="match status" value="1"/>
</dbReference>
<evidence type="ECO:0000256" key="1">
    <source>
        <dbReference type="ARBA" id="ARBA00005121"/>
    </source>
</evidence>
<dbReference type="InterPro" id="IPR038084">
    <property type="entry name" value="PduO/GlcC-like_sf"/>
</dbReference>
<name>A0A8H2QYZ5_9FIRM</name>
<dbReference type="AlphaFoldDB" id="A0A8H2QYZ5"/>
<evidence type="ECO:0000256" key="8">
    <source>
        <dbReference type="ARBA" id="ARBA00022840"/>
    </source>
</evidence>
<evidence type="ECO:0000256" key="7">
    <source>
        <dbReference type="ARBA" id="ARBA00022741"/>
    </source>
</evidence>